<evidence type="ECO:0000313" key="9">
    <source>
        <dbReference type="Proteomes" id="UP000625711"/>
    </source>
</evidence>
<evidence type="ECO:0000313" key="8">
    <source>
        <dbReference type="EMBL" id="KAF7269757.1"/>
    </source>
</evidence>
<name>A0A834I9N2_RHYFE</name>
<comment type="similarity">
    <text evidence="2">Belongs to the SLC29A/ENT transporter (TC 2.A.57) family.</text>
</comment>
<sequence>MSYRERELLYNDSNVGTIQATQIREDGHERTRLQKPVKLQPSWEENNLPDDELNFKNLTMDEASLQIHTPPDKYNLVYITFLIHGIGTLMPWNMFITAISYFTEYKLDAKYIGSEFEYLGNFMQIQTFCAQVPNVLFNWLNIFVPIGGDLTVRIVWSISINVIVFIVTIILAMVDSSTWPYTFFYLTLVSIVILNMATGIYQNTIYGMAAKLPPKYTGAIILGNNISGTFTTVVSILSNLVTKNARMAAIYYFITALFILLIGFDTYFALPLNRFYRHYELKDKKMQEQKKSSRTDAEKQPFLEIIKKASPQLFNVFFIFFVTLATFPAMQADIKRSDPNFFIEDKEIYKQVLCFLTFNVFAMIGSILPSWFIWPKKQYLWIPVTLRFLYIPLYLFCNYQPIGIQRILPVGINNDYLYWFLAATMAITSGYFSSVAMMYAPSTVPEHHASIAGMFAGAALITGIFSGILISFLWPWLVSHVGY</sequence>
<feature type="transmembrane region" description="Helical" evidence="7">
    <location>
        <begin position="352"/>
        <end position="374"/>
    </location>
</feature>
<accession>A0A834I9N2</accession>
<organism evidence="8 9">
    <name type="scientific">Rhynchophorus ferrugineus</name>
    <name type="common">Red palm weevil</name>
    <name type="synonym">Curculio ferrugineus</name>
    <dbReference type="NCBI Taxonomy" id="354439"/>
    <lineage>
        <taxon>Eukaryota</taxon>
        <taxon>Metazoa</taxon>
        <taxon>Ecdysozoa</taxon>
        <taxon>Arthropoda</taxon>
        <taxon>Hexapoda</taxon>
        <taxon>Insecta</taxon>
        <taxon>Pterygota</taxon>
        <taxon>Neoptera</taxon>
        <taxon>Endopterygota</taxon>
        <taxon>Coleoptera</taxon>
        <taxon>Polyphaga</taxon>
        <taxon>Cucujiformia</taxon>
        <taxon>Curculionidae</taxon>
        <taxon>Dryophthorinae</taxon>
        <taxon>Rhynchophorus</taxon>
    </lineage>
</organism>
<dbReference type="Proteomes" id="UP000625711">
    <property type="component" value="Unassembled WGS sequence"/>
</dbReference>
<evidence type="ECO:0000256" key="3">
    <source>
        <dbReference type="ARBA" id="ARBA00022448"/>
    </source>
</evidence>
<dbReference type="GO" id="GO:0005886">
    <property type="term" value="C:plasma membrane"/>
    <property type="evidence" value="ECO:0007669"/>
    <property type="project" value="TreeGrafter"/>
</dbReference>
<dbReference type="PIRSF" id="PIRSF016379">
    <property type="entry name" value="ENT"/>
    <property type="match status" value="1"/>
</dbReference>
<evidence type="ECO:0000256" key="2">
    <source>
        <dbReference type="ARBA" id="ARBA00007965"/>
    </source>
</evidence>
<feature type="transmembrane region" description="Helical" evidence="7">
    <location>
        <begin position="76"/>
        <end position="102"/>
    </location>
</feature>
<keyword evidence="9" id="KW-1185">Reference proteome</keyword>
<protein>
    <recommendedName>
        <fullName evidence="10">Equilibrative nucleoside transporter 1</fullName>
    </recommendedName>
</protein>
<evidence type="ECO:0000256" key="7">
    <source>
        <dbReference type="SAM" id="Phobius"/>
    </source>
</evidence>
<feature type="transmembrane region" description="Helical" evidence="7">
    <location>
        <begin position="154"/>
        <end position="174"/>
    </location>
</feature>
<evidence type="ECO:0000256" key="4">
    <source>
        <dbReference type="ARBA" id="ARBA00022692"/>
    </source>
</evidence>
<comment type="caution">
    <text evidence="8">The sequence shown here is derived from an EMBL/GenBank/DDBJ whole genome shotgun (WGS) entry which is preliminary data.</text>
</comment>
<proteinExistence type="inferred from homology"/>
<feature type="transmembrane region" description="Helical" evidence="7">
    <location>
        <begin position="380"/>
        <end position="397"/>
    </location>
</feature>
<feature type="transmembrane region" description="Helical" evidence="7">
    <location>
        <begin position="216"/>
        <end position="237"/>
    </location>
</feature>
<evidence type="ECO:0008006" key="10">
    <source>
        <dbReference type="Google" id="ProtNLM"/>
    </source>
</evidence>
<feature type="transmembrane region" description="Helical" evidence="7">
    <location>
        <begin position="181"/>
        <end position="201"/>
    </location>
</feature>
<dbReference type="PRINTS" id="PR01130">
    <property type="entry name" value="DERENTRNSPRT"/>
</dbReference>
<dbReference type="OrthoDB" id="1856718at2759"/>
<feature type="transmembrane region" description="Helical" evidence="7">
    <location>
        <begin position="417"/>
        <end position="439"/>
    </location>
</feature>
<dbReference type="PANTHER" id="PTHR10332">
    <property type="entry name" value="EQUILIBRATIVE NUCLEOSIDE TRANSPORTER"/>
    <property type="match status" value="1"/>
</dbReference>
<evidence type="ECO:0000256" key="1">
    <source>
        <dbReference type="ARBA" id="ARBA00004141"/>
    </source>
</evidence>
<dbReference type="SUPFAM" id="SSF103473">
    <property type="entry name" value="MFS general substrate transporter"/>
    <property type="match status" value="1"/>
</dbReference>
<feature type="transmembrane region" description="Helical" evidence="7">
    <location>
        <begin position="313"/>
        <end position="331"/>
    </location>
</feature>
<dbReference type="InterPro" id="IPR036259">
    <property type="entry name" value="MFS_trans_sf"/>
</dbReference>
<keyword evidence="4 7" id="KW-0812">Transmembrane</keyword>
<feature type="transmembrane region" description="Helical" evidence="7">
    <location>
        <begin position="249"/>
        <end position="270"/>
    </location>
</feature>
<keyword evidence="5 7" id="KW-1133">Transmembrane helix</keyword>
<gene>
    <name evidence="8" type="ORF">GWI33_017213</name>
</gene>
<dbReference type="Pfam" id="PF01733">
    <property type="entry name" value="Nucleoside_tran"/>
    <property type="match status" value="1"/>
</dbReference>
<dbReference type="InterPro" id="IPR002259">
    <property type="entry name" value="Eqnu_transpt"/>
</dbReference>
<reference evidence="8" key="1">
    <citation type="submission" date="2020-08" db="EMBL/GenBank/DDBJ databases">
        <title>Genome sequencing and assembly of the red palm weevil Rhynchophorus ferrugineus.</title>
        <authorList>
            <person name="Dias G.B."/>
            <person name="Bergman C.M."/>
            <person name="Manee M."/>
        </authorList>
    </citation>
    <scope>NUCLEOTIDE SEQUENCE</scope>
    <source>
        <strain evidence="8">AA-2017</strain>
        <tissue evidence="8">Whole larva</tissue>
    </source>
</reference>
<keyword evidence="3" id="KW-0813">Transport</keyword>
<dbReference type="PANTHER" id="PTHR10332:SF80">
    <property type="entry name" value="EQUILIBRATIVE NUCLEOSIDE TRANSPORTER 2, ISOFORM A"/>
    <property type="match status" value="1"/>
</dbReference>
<keyword evidence="6 7" id="KW-0472">Membrane</keyword>
<feature type="transmembrane region" description="Helical" evidence="7">
    <location>
        <begin position="451"/>
        <end position="477"/>
    </location>
</feature>
<dbReference type="AlphaFoldDB" id="A0A834I9N2"/>
<evidence type="ECO:0000256" key="6">
    <source>
        <dbReference type="ARBA" id="ARBA00023136"/>
    </source>
</evidence>
<evidence type="ECO:0000256" key="5">
    <source>
        <dbReference type="ARBA" id="ARBA00022989"/>
    </source>
</evidence>
<dbReference type="GO" id="GO:0005337">
    <property type="term" value="F:nucleoside transmembrane transporter activity"/>
    <property type="evidence" value="ECO:0007669"/>
    <property type="project" value="InterPro"/>
</dbReference>
<dbReference type="EMBL" id="JAACXV010014189">
    <property type="protein sequence ID" value="KAF7269757.1"/>
    <property type="molecule type" value="Genomic_DNA"/>
</dbReference>
<comment type="subcellular location">
    <subcellularLocation>
        <location evidence="1">Membrane</location>
        <topology evidence="1">Multi-pass membrane protein</topology>
    </subcellularLocation>
</comment>